<accession>A0A7W6DDE3</accession>
<dbReference type="Proteomes" id="UP000552757">
    <property type="component" value="Unassembled WGS sequence"/>
</dbReference>
<dbReference type="AlphaFoldDB" id="A0A7W6DDE3"/>
<dbReference type="PROSITE" id="PS51257">
    <property type="entry name" value="PROKAR_LIPOPROTEIN"/>
    <property type="match status" value="1"/>
</dbReference>
<sequence length="110" mass="11949">MIFRSLGLWLSSLSFLCACNAGSAVRAPLEIEIALDPAGRCSIHIDGRKMDDNELLQKFAERPSGQEMVLKGGAEDVPYRCIGSTIYTMQRAGFPLKTGFIHGSAESDPD</sequence>
<organism evidence="2 3">
    <name type="scientific">Sphingobium fontiphilum</name>
    <dbReference type="NCBI Taxonomy" id="944425"/>
    <lineage>
        <taxon>Bacteria</taxon>
        <taxon>Pseudomonadati</taxon>
        <taxon>Pseudomonadota</taxon>
        <taxon>Alphaproteobacteria</taxon>
        <taxon>Sphingomonadales</taxon>
        <taxon>Sphingomonadaceae</taxon>
        <taxon>Sphingobium</taxon>
    </lineage>
</organism>
<comment type="caution">
    <text evidence="2">The sequence shown here is derived from an EMBL/GenBank/DDBJ whole genome shotgun (WGS) entry which is preliminary data.</text>
</comment>
<proteinExistence type="predicted"/>
<gene>
    <name evidence="2" type="ORF">GGR44_000832</name>
</gene>
<feature type="signal peptide" evidence="1">
    <location>
        <begin position="1"/>
        <end position="23"/>
    </location>
</feature>
<evidence type="ECO:0000256" key="1">
    <source>
        <dbReference type="SAM" id="SignalP"/>
    </source>
</evidence>
<keyword evidence="3" id="KW-1185">Reference proteome</keyword>
<name>A0A7W6DDE3_9SPHN</name>
<reference evidence="2 3" key="1">
    <citation type="submission" date="2020-08" db="EMBL/GenBank/DDBJ databases">
        <title>Genomic Encyclopedia of Type Strains, Phase IV (KMG-IV): sequencing the most valuable type-strain genomes for metagenomic binning, comparative biology and taxonomic classification.</title>
        <authorList>
            <person name="Goeker M."/>
        </authorList>
    </citation>
    <scope>NUCLEOTIDE SEQUENCE [LARGE SCALE GENOMIC DNA]</scope>
    <source>
        <strain evidence="2 3">DSM 29348</strain>
    </source>
</reference>
<evidence type="ECO:0000313" key="2">
    <source>
        <dbReference type="EMBL" id="MBB3981201.1"/>
    </source>
</evidence>
<evidence type="ECO:0000313" key="3">
    <source>
        <dbReference type="Proteomes" id="UP000552757"/>
    </source>
</evidence>
<keyword evidence="1" id="KW-0732">Signal</keyword>
<evidence type="ECO:0008006" key="4">
    <source>
        <dbReference type="Google" id="ProtNLM"/>
    </source>
</evidence>
<feature type="chain" id="PRO_5030943658" description="Biopolymer transporter ExbD" evidence="1">
    <location>
        <begin position="24"/>
        <end position="110"/>
    </location>
</feature>
<protein>
    <recommendedName>
        <fullName evidence="4">Biopolymer transporter ExbD</fullName>
    </recommendedName>
</protein>
<dbReference type="EMBL" id="JACIEB010000001">
    <property type="protein sequence ID" value="MBB3981201.1"/>
    <property type="molecule type" value="Genomic_DNA"/>
</dbReference>